<accession>A0A1I5X240</accession>
<feature type="domain" description="Serine aminopeptidase S33" evidence="2">
    <location>
        <begin position="193"/>
        <end position="295"/>
    </location>
</feature>
<dbReference type="EMBL" id="FOXQ01000007">
    <property type="protein sequence ID" value="SFQ25980.1"/>
    <property type="molecule type" value="Genomic_DNA"/>
</dbReference>
<organism evidence="3 4">
    <name type="scientific">Parafilimonas terrae</name>
    <dbReference type="NCBI Taxonomy" id="1465490"/>
    <lineage>
        <taxon>Bacteria</taxon>
        <taxon>Pseudomonadati</taxon>
        <taxon>Bacteroidota</taxon>
        <taxon>Chitinophagia</taxon>
        <taxon>Chitinophagales</taxon>
        <taxon>Chitinophagaceae</taxon>
        <taxon>Parafilimonas</taxon>
    </lineage>
</organism>
<evidence type="ECO:0000313" key="4">
    <source>
        <dbReference type="Proteomes" id="UP000199031"/>
    </source>
</evidence>
<evidence type="ECO:0000313" key="3">
    <source>
        <dbReference type="EMBL" id="SFQ25980.1"/>
    </source>
</evidence>
<keyword evidence="1" id="KW-0732">Signal</keyword>
<dbReference type="Proteomes" id="UP000199031">
    <property type="component" value="Unassembled WGS sequence"/>
</dbReference>
<dbReference type="InterPro" id="IPR053145">
    <property type="entry name" value="AB_hydrolase_Est10"/>
</dbReference>
<reference evidence="3 4" key="1">
    <citation type="submission" date="2016-10" db="EMBL/GenBank/DDBJ databases">
        <authorList>
            <person name="de Groot N.N."/>
        </authorList>
    </citation>
    <scope>NUCLEOTIDE SEQUENCE [LARGE SCALE GENOMIC DNA]</scope>
    <source>
        <strain evidence="3 4">DSM 28286</strain>
    </source>
</reference>
<feature type="chain" id="PRO_5011688089" description="Serine aminopeptidase S33 domain-containing protein" evidence="1">
    <location>
        <begin position="23"/>
        <end position="477"/>
    </location>
</feature>
<dbReference type="SUPFAM" id="SSF53474">
    <property type="entry name" value="alpha/beta-Hydrolases"/>
    <property type="match status" value="1"/>
</dbReference>
<dbReference type="Gene3D" id="3.40.50.1820">
    <property type="entry name" value="alpha/beta hydrolase"/>
    <property type="match status" value="1"/>
</dbReference>
<dbReference type="PANTHER" id="PTHR43265:SF1">
    <property type="entry name" value="ESTERASE ESTD"/>
    <property type="match status" value="1"/>
</dbReference>
<dbReference type="RefSeq" id="WP_090659113.1">
    <property type="nucleotide sequence ID" value="NZ_FOXQ01000007.1"/>
</dbReference>
<dbReference type="OrthoDB" id="9809549at2"/>
<proteinExistence type="predicted"/>
<dbReference type="PANTHER" id="PTHR43265">
    <property type="entry name" value="ESTERASE ESTD"/>
    <property type="match status" value="1"/>
</dbReference>
<dbReference type="GO" id="GO:0052689">
    <property type="term" value="F:carboxylic ester hydrolase activity"/>
    <property type="evidence" value="ECO:0007669"/>
    <property type="project" value="TreeGrafter"/>
</dbReference>
<dbReference type="InterPro" id="IPR022742">
    <property type="entry name" value="Hydrolase_4"/>
</dbReference>
<dbReference type="AlphaFoldDB" id="A0A1I5X240"/>
<dbReference type="Pfam" id="PF12146">
    <property type="entry name" value="Hydrolase_4"/>
    <property type="match status" value="1"/>
</dbReference>
<protein>
    <recommendedName>
        <fullName evidence="2">Serine aminopeptidase S33 domain-containing protein</fullName>
    </recommendedName>
</protein>
<dbReference type="InterPro" id="IPR029058">
    <property type="entry name" value="AB_hydrolase_fold"/>
</dbReference>
<feature type="signal peptide" evidence="1">
    <location>
        <begin position="1"/>
        <end position="22"/>
    </location>
</feature>
<gene>
    <name evidence="3" type="ORF">SAMN05444277_107152</name>
</gene>
<evidence type="ECO:0000256" key="1">
    <source>
        <dbReference type="SAM" id="SignalP"/>
    </source>
</evidence>
<keyword evidence="4" id="KW-1185">Reference proteome</keyword>
<dbReference type="STRING" id="1465490.SAMN05444277_107152"/>
<name>A0A1I5X240_9BACT</name>
<evidence type="ECO:0000259" key="2">
    <source>
        <dbReference type="Pfam" id="PF12146"/>
    </source>
</evidence>
<sequence>MKLKLLIIAISFFAINRLTAQANFSGMWSATLKVAGDIRLILHVKLQPDETYTATFDSPDQKAIGIKCDTVLITKDASGNELLTFTISKYKVSYTGKLLNDTTLSGTFTQVANVPLDFHRGVVPPPPVVLRPQTPKPPFPYRSEEVVYTKNGLQYGGTITIPQNGKKFPAIVLITGSGQQDRDETIFGHKPFAVLADALTRDGFVVLRVDDRGIGNSTGNFAASTSADFAKDVNASLDYLRSRPEVNDKKIGLLGHSEGGMIAPIVASARKDVKFMVLLAAPGVKIIDLMAEQNAAIMRSAGMNASFSENFKSLYKQLMPVIMNAPDTTSALNNALPILTNWQAKIDTTDLHKLGFKTPDDNRQYIKEQIAMASTPWFKYFIQFDPQPYLTKLKKVKVLALNGSKDIQVVASQNLPAIQNALISGKTKKFQVKELPGLNHLFQACKTCTVAEYGKLEETISPVALQAITTWLNQNVK</sequence>